<keyword evidence="5" id="KW-0560">Oxidoreductase</keyword>
<dbReference type="FunFam" id="1.10.630.10:FF:000011">
    <property type="entry name" value="Cytochrome P450 83B1"/>
    <property type="match status" value="1"/>
</dbReference>
<organism evidence="7 8">
    <name type="scientific">Abrus precatorius</name>
    <name type="common">Indian licorice</name>
    <name type="synonym">Glycine abrus</name>
    <dbReference type="NCBI Taxonomy" id="3816"/>
    <lineage>
        <taxon>Eukaryota</taxon>
        <taxon>Viridiplantae</taxon>
        <taxon>Streptophyta</taxon>
        <taxon>Embryophyta</taxon>
        <taxon>Tracheophyta</taxon>
        <taxon>Spermatophyta</taxon>
        <taxon>Magnoliopsida</taxon>
        <taxon>eudicotyledons</taxon>
        <taxon>Gunneridae</taxon>
        <taxon>Pentapetalae</taxon>
        <taxon>rosids</taxon>
        <taxon>fabids</taxon>
        <taxon>Fabales</taxon>
        <taxon>Fabaceae</taxon>
        <taxon>Papilionoideae</taxon>
        <taxon>50 kb inversion clade</taxon>
        <taxon>NPAAA clade</taxon>
        <taxon>indigoferoid/millettioid clade</taxon>
        <taxon>Abreae</taxon>
        <taxon>Abrus</taxon>
    </lineage>
</organism>
<dbReference type="Gene3D" id="1.10.630.10">
    <property type="entry name" value="Cytochrome P450"/>
    <property type="match status" value="1"/>
</dbReference>
<evidence type="ECO:0000256" key="6">
    <source>
        <dbReference type="SAM" id="Phobius"/>
    </source>
</evidence>
<dbReference type="AlphaFoldDB" id="A0A8B8KUM5"/>
<feature type="transmembrane region" description="Helical" evidence="6">
    <location>
        <begin position="20"/>
        <end position="39"/>
    </location>
</feature>
<accession>A0A8B8KUM5</accession>
<reference evidence="7" key="1">
    <citation type="journal article" date="2019" name="Toxins">
        <title>Detection of Abrin-Like and Prepropulchellin-Like Toxin Genes and Transcripts Using Whole Genome Sequencing and Full-Length Transcript Sequencing of Abrus precatorius.</title>
        <authorList>
            <person name="Hovde B.T."/>
            <person name="Daligault H.E."/>
            <person name="Hanschen E.R."/>
            <person name="Kunde Y.A."/>
            <person name="Johnson M.B."/>
            <person name="Starkenburg S.R."/>
            <person name="Johnson S.L."/>
        </authorList>
    </citation>
    <scope>NUCLEOTIDE SEQUENCE [LARGE SCALE GENOMIC DNA]</scope>
</reference>
<keyword evidence="6" id="KW-1133">Transmembrane helix</keyword>
<dbReference type="KEGG" id="aprc:113858539"/>
<keyword evidence="6" id="KW-0472">Membrane</keyword>
<dbReference type="PANTHER" id="PTHR47955">
    <property type="entry name" value="CYTOCHROME P450 FAMILY 71 PROTEIN"/>
    <property type="match status" value="1"/>
</dbReference>
<dbReference type="GO" id="GO:0004497">
    <property type="term" value="F:monooxygenase activity"/>
    <property type="evidence" value="ECO:0007669"/>
    <property type="project" value="UniProtKB-KW"/>
</dbReference>
<keyword evidence="5" id="KW-0503">Monooxygenase</keyword>
<evidence type="ECO:0000256" key="2">
    <source>
        <dbReference type="ARBA" id="ARBA00022723"/>
    </source>
</evidence>
<dbReference type="InterPro" id="IPR002401">
    <property type="entry name" value="Cyt_P450_E_grp-I"/>
</dbReference>
<dbReference type="GO" id="GO:0016705">
    <property type="term" value="F:oxidoreductase activity, acting on paired donors, with incorporation or reduction of molecular oxygen"/>
    <property type="evidence" value="ECO:0007669"/>
    <property type="project" value="InterPro"/>
</dbReference>
<evidence type="ECO:0000256" key="1">
    <source>
        <dbReference type="ARBA" id="ARBA00010617"/>
    </source>
</evidence>
<dbReference type="RefSeq" id="XP_027347033.1">
    <property type="nucleotide sequence ID" value="XM_027491232.1"/>
</dbReference>
<dbReference type="PROSITE" id="PS00086">
    <property type="entry name" value="CYTOCHROME_P450"/>
    <property type="match status" value="1"/>
</dbReference>
<comment type="similarity">
    <text evidence="1 5">Belongs to the cytochrome P450 family.</text>
</comment>
<dbReference type="PANTHER" id="PTHR47955:SF15">
    <property type="entry name" value="CYTOCHROME P450 71A2-LIKE"/>
    <property type="match status" value="1"/>
</dbReference>
<keyword evidence="4 5" id="KW-0349">Heme</keyword>
<dbReference type="PRINTS" id="PR00385">
    <property type="entry name" value="P450"/>
</dbReference>
<keyword evidence="6" id="KW-0812">Transmembrane</keyword>
<evidence type="ECO:0000256" key="3">
    <source>
        <dbReference type="ARBA" id="ARBA00023004"/>
    </source>
</evidence>
<evidence type="ECO:0000313" key="7">
    <source>
        <dbReference type="Proteomes" id="UP000694853"/>
    </source>
</evidence>
<dbReference type="InterPro" id="IPR001128">
    <property type="entry name" value="Cyt_P450"/>
</dbReference>
<evidence type="ECO:0000256" key="5">
    <source>
        <dbReference type="RuleBase" id="RU000461"/>
    </source>
</evidence>
<evidence type="ECO:0000313" key="8">
    <source>
        <dbReference type="RefSeq" id="XP_027347033.1"/>
    </source>
</evidence>
<evidence type="ECO:0000256" key="4">
    <source>
        <dbReference type="PIRSR" id="PIRSR602401-1"/>
    </source>
</evidence>
<keyword evidence="3 4" id="KW-0408">Iron</keyword>
<reference evidence="8" key="2">
    <citation type="submission" date="2025-08" db="UniProtKB">
        <authorList>
            <consortium name="RefSeq"/>
        </authorList>
    </citation>
    <scope>IDENTIFICATION</scope>
    <source>
        <tissue evidence="8">Young leaves</tissue>
    </source>
</reference>
<name>A0A8B8KUM5_ABRPR</name>
<dbReference type="Proteomes" id="UP000694853">
    <property type="component" value="Unplaced"/>
</dbReference>
<dbReference type="SUPFAM" id="SSF48264">
    <property type="entry name" value="Cytochrome P450"/>
    <property type="match status" value="1"/>
</dbReference>
<dbReference type="GO" id="GO:0020037">
    <property type="term" value="F:heme binding"/>
    <property type="evidence" value="ECO:0007669"/>
    <property type="project" value="InterPro"/>
</dbReference>
<comment type="cofactor">
    <cofactor evidence="4">
        <name>heme</name>
        <dbReference type="ChEBI" id="CHEBI:30413"/>
    </cofactor>
</comment>
<feature type="binding site" description="axial binding residue" evidence="4">
    <location>
        <position position="460"/>
    </location>
    <ligand>
        <name>heme</name>
        <dbReference type="ChEBI" id="CHEBI:30413"/>
    </ligand>
    <ligandPart>
        <name>Fe</name>
        <dbReference type="ChEBI" id="CHEBI:18248"/>
    </ligandPart>
</feature>
<dbReference type="InterPro" id="IPR036396">
    <property type="entry name" value="Cyt_P450_sf"/>
</dbReference>
<sequence>MASKQWPHEQLEPSFFSFTFHRFLLCYLLITIIVVLKLARAKIKANLNLPPSPPKLPIIGNLHQLGTFPYHSFRALSHKYGALMMLKLGKTQAIVVSSADVAKEIVTTNDITFSDRHKITAVKTMLYGGNDIGFGSYGERWKQKRKICVLELLNHKRVQSFSHIKEKEVAQMVNKIHEATLNGAPSVNLSELLIETANNIICKCALGQNHNLEDCYMKVKEISRKMMILLTVNTLGDHFPFLGWVDVLTGKIKQFKATFGALDALFDQVIAEHKRMKRETDNPSTEKDFVDILIQVQEGGMPGFELTNEDIKSILLDMFTAGSDPTATTLEWAMAELMRNSLKLEKAQEEVRKFVGHKSKVEENDINQMDYVKCVVKETLRLHPPAPFLIPRETSSNVKLRGYDIPAKTMVYVNAWAIQRDPQLWERPEEFIPERYDSNHVPFKGQDLHFIPFGFGRRACPGMTFGLASLEYILVNLLCWFNWKLPETYTCGQDIDMSETYGLITSKKVPLHLKPIPLSSQTNF</sequence>
<protein>
    <submittedName>
        <fullName evidence="8">Cytochrome P450 71A1-like</fullName>
    </submittedName>
</protein>
<dbReference type="GO" id="GO:0005506">
    <property type="term" value="F:iron ion binding"/>
    <property type="evidence" value="ECO:0007669"/>
    <property type="project" value="InterPro"/>
</dbReference>
<dbReference type="PRINTS" id="PR00463">
    <property type="entry name" value="EP450I"/>
</dbReference>
<proteinExistence type="inferred from homology"/>
<dbReference type="OrthoDB" id="1470350at2759"/>
<dbReference type="GeneID" id="113858539"/>
<dbReference type="InterPro" id="IPR017972">
    <property type="entry name" value="Cyt_P450_CS"/>
</dbReference>
<keyword evidence="2 4" id="KW-0479">Metal-binding</keyword>
<dbReference type="Pfam" id="PF00067">
    <property type="entry name" value="p450"/>
    <property type="match status" value="1"/>
</dbReference>
<gene>
    <name evidence="8" type="primary">LOC113858539</name>
</gene>
<keyword evidence="7" id="KW-1185">Reference proteome</keyword>
<dbReference type="CDD" id="cd11072">
    <property type="entry name" value="CYP71-like"/>
    <property type="match status" value="1"/>
</dbReference>